<reference evidence="1" key="1">
    <citation type="submission" date="2018-07" db="EMBL/GenBank/DDBJ databases">
        <authorList>
            <person name="Quirk P.G."/>
            <person name="Krulwich T.A."/>
        </authorList>
    </citation>
    <scope>NUCLEOTIDE SEQUENCE</scope>
</reference>
<protein>
    <submittedName>
        <fullName evidence="1">CSON002730 protein</fullName>
    </submittedName>
</protein>
<name>A0A336LV38_CULSO</name>
<organism evidence="1">
    <name type="scientific">Culicoides sonorensis</name>
    <name type="common">Biting midge</name>
    <dbReference type="NCBI Taxonomy" id="179676"/>
    <lineage>
        <taxon>Eukaryota</taxon>
        <taxon>Metazoa</taxon>
        <taxon>Ecdysozoa</taxon>
        <taxon>Arthropoda</taxon>
        <taxon>Hexapoda</taxon>
        <taxon>Insecta</taxon>
        <taxon>Pterygota</taxon>
        <taxon>Neoptera</taxon>
        <taxon>Endopterygota</taxon>
        <taxon>Diptera</taxon>
        <taxon>Nematocera</taxon>
        <taxon>Chironomoidea</taxon>
        <taxon>Ceratopogonidae</taxon>
        <taxon>Ceratopogoninae</taxon>
        <taxon>Culicoides</taxon>
        <taxon>Monoculicoides</taxon>
    </lineage>
</organism>
<accession>A0A336LV38</accession>
<sequence length="75" mass="8360">MTIMDSMSDGELDNRKASLECLVLNILIRVHNTKTVLDANFNFMTNITTTLSGYLFETAAILNILHNSRVNSGKL</sequence>
<proteinExistence type="predicted"/>
<dbReference type="EMBL" id="UFQT01000145">
    <property type="protein sequence ID" value="SSX20861.1"/>
    <property type="molecule type" value="Genomic_DNA"/>
</dbReference>
<gene>
    <name evidence="1" type="primary">CSON002730</name>
</gene>
<dbReference type="AlphaFoldDB" id="A0A336LV38"/>
<evidence type="ECO:0000313" key="1">
    <source>
        <dbReference type="EMBL" id="SSX20861.1"/>
    </source>
</evidence>
<dbReference type="VEuPathDB" id="VectorBase:CSON002730"/>